<feature type="compositionally biased region" description="Basic and acidic residues" evidence="2">
    <location>
        <begin position="65"/>
        <end position="75"/>
    </location>
</feature>
<reference evidence="3" key="2">
    <citation type="submission" date="2022-01" db="EMBL/GenBank/DDBJ databases">
        <authorList>
            <person name="Yamashiro T."/>
            <person name="Shiraishi A."/>
            <person name="Satake H."/>
            <person name="Nakayama K."/>
        </authorList>
    </citation>
    <scope>NUCLEOTIDE SEQUENCE</scope>
</reference>
<feature type="region of interest" description="Disordered" evidence="2">
    <location>
        <begin position="547"/>
        <end position="569"/>
    </location>
</feature>
<dbReference type="EMBL" id="BQNB010021671">
    <property type="protein sequence ID" value="GJU08819.1"/>
    <property type="molecule type" value="Genomic_DNA"/>
</dbReference>
<dbReference type="InterPro" id="IPR009057">
    <property type="entry name" value="Homeodomain-like_sf"/>
</dbReference>
<feature type="region of interest" description="Disordered" evidence="2">
    <location>
        <begin position="32"/>
        <end position="86"/>
    </location>
</feature>
<dbReference type="PANTHER" id="PTHR45623">
    <property type="entry name" value="CHROMODOMAIN-HELICASE-DNA-BINDING PROTEIN 3-RELATED-RELATED"/>
    <property type="match status" value="1"/>
</dbReference>
<accession>A0ABQ5JCJ8</accession>
<dbReference type="SUPFAM" id="SSF46689">
    <property type="entry name" value="Homeodomain-like"/>
    <property type="match status" value="1"/>
</dbReference>
<feature type="region of interest" description="Disordered" evidence="2">
    <location>
        <begin position="612"/>
        <end position="708"/>
    </location>
</feature>
<name>A0ABQ5JCJ8_9ASTR</name>
<dbReference type="Gene3D" id="1.10.10.60">
    <property type="entry name" value="Homeodomain-like"/>
    <property type="match status" value="1"/>
</dbReference>
<comment type="caution">
    <text evidence="3">The sequence shown here is derived from an EMBL/GenBank/DDBJ whole genome shotgun (WGS) entry which is preliminary data.</text>
</comment>
<keyword evidence="1" id="KW-0539">Nucleus</keyword>
<feature type="region of interest" description="Disordered" evidence="2">
    <location>
        <begin position="102"/>
        <end position="158"/>
    </location>
</feature>
<dbReference type="CDD" id="cd11660">
    <property type="entry name" value="SANT_TRF"/>
    <property type="match status" value="1"/>
</dbReference>
<evidence type="ECO:0000313" key="4">
    <source>
        <dbReference type="Proteomes" id="UP001151760"/>
    </source>
</evidence>
<dbReference type="PANTHER" id="PTHR45623:SF28">
    <property type="entry name" value="PROTEIN CHROMATIN REMODELING 4"/>
    <property type="match status" value="1"/>
</dbReference>
<protein>
    <submittedName>
        <fullName evidence="3">Chromatin remodeling 4-like protein isoform X1</fullName>
    </submittedName>
</protein>
<organism evidence="3 4">
    <name type="scientific">Tanacetum coccineum</name>
    <dbReference type="NCBI Taxonomy" id="301880"/>
    <lineage>
        <taxon>Eukaryota</taxon>
        <taxon>Viridiplantae</taxon>
        <taxon>Streptophyta</taxon>
        <taxon>Embryophyta</taxon>
        <taxon>Tracheophyta</taxon>
        <taxon>Spermatophyta</taxon>
        <taxon>Magnoliopsida</taxon>
        <taxon>eudicotyledons</taxon>
        <taxon>Gunneridae</taxon>
        <taxon>Pentapetalae</taxon>
        <taxon>asterids</taxon>
        <taxon>campanulids</taxon>
        <taxon>Asterales</taxon>
        <taxon>Asteraceae</taxon>
        <taxon>Asteroideae</taxon>
        <taxon>Anthemideae</taxon>
        <taxon>Anthemidinae</taxon>
        <taxon>Tanacetum</taxon>
    </lineage>
</organism>
<feature type="compositionally biased region" description="Polar residues" evidence="2">
    <location>
        <begin position="653"/>
        <end position="670"/>
    </location>
</feature>
<sequence length="720" mass="79903">MDQLLRIISSKSNYLLVAMPMTWEKYQNEEEAALGRGKRVKKAVQYREAYAPQPTDTSNQNGAKAEPEPEPEREYTPAGKALKTKFAKLRARQKDRLARMKTLRETPSSEGQNGMGPLWPPTSDGQNKDDQEDKPSQTSVPITSKTDPNINTTKGKEVDESRRLLPVLGLCAPNAKLMESAHRNSSRSFIRHGKQQTGHDFPFNLAPPSGGPSNETAPAKARVKFRYPDIDSNALQHQQKMELLSSFTSMSSADALHHRPEMMTFPNLPFDMTKLPSQEQNASHSQPDLFPGLTLGRLLGDLSSIPGMPKLRYRKDNHQETDARSQPMLDLGQMLPTNASLPENHRKVLENIMMRTGPGSSNHPQRKLVKDYWSEDELDFLWVGVRRHGRGGWNAMLEDPKLRFLRFRSAEDLAARWEEEQLKILGTPVQNHSKATNSPVFPGISDGMMRRALHKSRFAGGPEPHSTEMKLEMNVPPPNERPNPHGFQNEHFMPFPTWALDRLPDNLERHLPNPFLLGSLGMNGSGLFNSQQKEGLKMPNFLDRSGNIAGSLKRKDDAGSGGSSETKLPHWLRKVVVSGSSSGSPVGPPEPALPPTVSAIAESVRLLYKGETPTIPPFVPPGFPPSQPKDPRQIFKKRRHSHGVSHQSRLDLSGTSHQPQHVVDSTSGAASVTEPDLNVPPTEVDLPTSNPSRSHSPASDKAVEVDEVASDKAVRRLAFM</sequence>
<keyword evidence="4" id="KW-1185">Reference proteome</keyword>
<evidence type="ECO:0000256" key="2">
    <source>
        <dbReference type="SAM" id="MobiDB-lite"/>
    </source>
</evidence>
<feature type="compositionally biased region" description="Basic residues" evidence="2">
    <location>
        <begin position="634"/>
        <end position="643"/>
    </location>
</feature>
<gene>
    <name evidence="3" type="ORF">Tco_1125249</name>
</gene>
<feature type="compositionally biased region" description="Polar residues" evidence="2">
    <location>
        <begin position="687"/>
        <end position="697"/>
    </location>
</feature>
<feature type="compositionally biased region" description="Polar residues" evidence="2">
    <location>
        <begin position="136"/>
        <end position="153"/>
    </location>
</feature>
<feature type="compositionally biased region" description="Pro residues" evidence="2">
    <location>
        <begin position="614"/>
        <end position="628"/>
    </location>
</feature>
<evidence type="ECO:0000313" key="3">
    <source>
        <dbReference type="EMBL" id="GJU08819.1"/>
    </source>
</evidence>
<dbReference type="Proteomes" id="UP001151760">
    <property type="component" value="Unassembled WGS sequence"/>
</dbReference>
<reference evidence="3" key="1">
    <citation type="journal article" date="2022" name="Int. J. Mol. Sci.">
        <title>Draft Genome of Tanacetum Coccineum: Genomic Comparison of Closely Related Tanacetum-Family Plants.</title>
        <authorList>
            <person name="Yamashiro T."/>
            <person name="Shiraishi A."/>
            <person name="Nakayama K."/>
            <person name="Satake H."/>
        </authorList>
    </citation>
    <scope>NUCLEOTIDE SEQUENCE</scope>
</reference>
<proteinExistence type="predicted"/>
<feature type="compositionally biased region" description="Basic and acidic residues" evidence="2">
    <location>
        <begin position="126"/>
        <end position="135"/>
    </location>
</feature>
<evidence type="ECO:0000256" key="1">
    <source>
        <dbReference type="ARBA" id="ARBA00023242"/>
    </source>
</evidence>